<keyword evidence="4" id="KW-0574">Periplasm</keyword>
<dbReference type="InterPro" id="IPR008972">
    <property type="entry name" value="Cupredoxin"/>
</dbReference>
<name>A0A6N7Z926_9PSEU</name>
<dbReference type="SUPFAM" id="SSF49503">
    <property type="entry name" value="Cupredoxins"/>
    <property type="match status" value="1"/>
</dbReference>
<dbReference type="AlphaFoldDB" id="A0A6N7Z926"/>
<dbReference type="GO" id="GO:0009055">
    <property type="term" value="F:electron transfer activity"/>
    <property type="evidence" value="ECO:0007669"/>
    <property type="project" value="InterPro"/>
</dbReference>
<dbReference type="Gene3D" id="2.60.40.420">
    <property type="entry name" value="Cupredoxins - blue copper proteins"/>
    <property type="match status" value="1"/>
</dbReference>
<evidence type="ECO:0000313" key="12">
    <source>
        <dbReference type="EMBL" id="MTD57826.1"/>
    </source>
</evidence>
<keyword evidence="9" id="KW-0472">Membrane</keyword>
<comment type="subcellular location">
    <subcellularLocation>
        <location evidence="1">Periplasm</location>
    </subcellularLocation>
</comment>
<dbReference type="GO" id="GO:0005507">
    <property type="term" value="F:copper ion binding"/>
    <property type="evidence" value="ECO:0007669"/>
    <property type="project" value="InterPro"/>
</dbReference>
<evidence type="ECO:0000256" key="10">
    <source>
        <dbReference type="SAM" id="SignalP"/>
    </source>
</evidence>
<feature type="binding site" evidence="7">
    <location>
        <position position="100"/>
    </location>
    <ligand>
        <name>Cu cation</name>
        <dbReference type="ChEBI" id="CHEBI:23378"/>
    </ligand>
</feature>
<dbReference type="Pfam" id="PF00127">
    <property type="entry name" value="Copper-bind"/>
    <property type="match status" value="1"/>
</dbReference>
<evidence type="ECO:0000256" key="3">
    <source>
        <dbReference type="ARBA" id="ARBA00022723"/>
    </source>
</evidence>
<dbReference type="CDD" id="cd13921">
    <property type="entry name" value="Amicyanin"/>
    <property type="match status" value="1"/>
</dbReference>
<comment type="cofactor">
    <cofactor evidence="7">
        <name>Cu cation</name>
        <dbReference type="ChEBI" id="CHEBI:23378"/>
    </cofactor>
    <text evidence="7">Binds 1 copper ion per subunit.</text>
</comment>
<feature type="region of interest" description="Disordered" evidence="8">
    <location>
        <begin position="118"/>
        <end position="164"/>
    </location>
</feature>
<keyword evidence="9" id="KW-0812">Transmembrane</keyword>
<gene>
    <name evidence="12" type="ORF">GKO32_28170</name>
</gene>
<evidence type="ECO:0000256" key="2">
    <source>
        <dbReference type="ARBA" id="ARBA00022448"/>
    </source>
</evidence>
<sequence>MRTVRLLMAAVLGLLGLMVFAPPASAATQPVMMESYAFSPSALTVHVGDTVTWTNHDQAPHDVTTTSAPVAIKSPMLSTGQSFSYTFTTAGTYSYYCSIHPDMRAQVIVQPVPAPVPAPVVTSAPKTTTQRKPAGQASSAPQAVVPALPPSAMSMPAGTSVDSAPAVAPTAVPAQAEPAVAAGVTPTTTTTLDPMLIVAGLAAGVAVLCLLILGSRRET</sequence>
<keyword evidence="13" id="KW-1185">Reference proteome</keyword>
<feature type="chain" id="PRO_5026714212" evidence="10">
    <location>
        <begin position="27"/>
        <end position="219"/>
    </location>
</feature>
<keyword evidence="10" id="KW-0732">Signal</keyword>
<organism evidence="12 13">
    <name type="scientific">Amycolatopsis pithecellobii</name>
    <dbReference type="NCBI Taxonomy" id="664692"/>
    <lineage>
        <taxon>Bacteria</taxon>
        <taxon>Bacillati</taxon>
        <taxon>Actinomycetota</taxon>
        <taxon>Actinomycetes</taxon>
        <taxon>Pseudonocardiales</taxon>
        <taxon>Pseudonocardiaceae</taxon>
        <taxon>Amycolatopsis</taxon>
    </lineage>
</organism>
<keyword evidence="6 7" id="KW-0186">Copper</keyword>
<evidence type="ECO:0000256" key="9">
    <source>
        <dbReference type="SAM" id="Phobius"/>
    </source>
</evidence>
<dbReference type="EMBL" id="WMBA01000054">
    <property type="protein sequence ID" value="MTD57826.1"/>
    <property type="molecule type" value="Genomic_DNA"/>
</dbReference>
<evidence type="ECO:0000256" key="6">
    <source>
        <dbReference type="ARBA" id="ARBA00023008"/>
    </source>
</evidence>
<feature type="domain" description="Blue (type 1) copper" evidence="11">
    <location>
        <begin position="34"/>
        <end position="110"/>
    </location>
</feature>
<feature type="binding site" evidence="7">
    <location>
        <position position="61"/>
    </location>
    <ligand>
        <name>Cu cation</name>
        <dbReference type="ChEBI" id="CHEBI:23378"/>
    </ligand>
</feature>
<dbReference type="PRINTS" id="PR00155">
    <property type="entry name" value="AMICYANIN"/>
</dbReference>
<evidence type="ECO:0000313" key="13">
    <source>
        <dbReference type="Proteomes" id="UP000440096"/>
    </source>
</evidence>
<dbReference type="GO" id="GO:0042597">
    <property type="term" value="C:periplasmic space"/>
    <property type="evidence" value="ECO:0007669"/>
    <property type="project" value="UniProtKB-SubCell"/>
</dbReference>
<evidence type="ECO:0000256" key="4">
    <source>
        <dbReference type="ARBA" id="ARBA00022764"/>
    </source>
</evidence>
<keyword evidence="2" id="KW-0813">Transport</keyword>
<evidence type="ECO:0000256" key="1">
    <source>
        <dbReference type="ARBA" id="ARBA00004418"/>
    </source>
</evidence>
<dbReference type="PANTHER" id="PTHR36507">
    <property type="entry name" value="BLL1555 PROTEIN"/>
    <property type="match status" value="1"/>
</dbReference>
<keyword evidence="5" id="KW-0249">Electron transport</keyword>
<keyword evidence="9" id="KW-1133">Transmembrane helix</keyword>
<keyword evidence="3 7" id="KW-0479">Metal-binding</keyword>
<feature type="signal peptide" evidence="10">
    <location>
        <begin position="1"/>
        <end position="26"/>
    </location>
</feature>
<comment type="caution">
    <text evidence="12">The sequence shown here is derived from an EMBL/GenBank/DDBJ whole genome shotgun (WGS) entry which is preliminary data.</text>
</comment>
<dbReference type="InterPro" id="IPR002386">
    <property type="entry name" value="Amicyanin/Pseudoazurin"/>
</dbReference>
<evidence type="ECO:0000256" key="7">
    <source>
        <dbReference type="PIRSR" id="PIRSR602386-1"/>
    </source>
</evidence>
<evidence type="ECO:0000256" key="8">
    <source>
        <dbReference type="SAM" id="MobiDB-lite"/>
    </source>
</evidence>
<accession>A0A6N7Z926</accession>
<evidence type="ECO:0000256" key="5">
    <source>
        <dbReference type="ARBA" id="ARBA00022982"/>
    </source>
</evidence>
<evidence type="ECO:0000259" key="11">
    <source>
        <dbReference type="Pfam" id="PF00127"/>
    </source>
</evidence>
<proteinExistence type="predicted"/>
<dbReference type="RefSeq" id="WP_154759929.1">
    <property type="nucleotide sequence ID" value="NZ_WMBA01000054.1"/>
</dbReference>
<protein>
    <submittedName>
        <fullName evidence="12">Copper-binding protein</fullName>
    </submittedName>
</protein>
<feature type="compositionally biased region" description="Low complexity" evidence="8">
    <location>
        <begin position="119"/>
        <end position="128"/>
    </location>
</feature>
<dbReference type="InterPro" id="IPR052721">
    <property type="entry name" value="ET_Amicyanin"/>
</dbReference>
<dbReference type="InterPro" id="IPR000923">
    <property type="entry name" value="BlueCu_1"/>
</dbReference>
<dbReference type="OrthoDB" id="574459at2"/>
<dbReference type="InterPro" id="IPR035668">
    <property type="entry name" value="Amicyanin"/>
</dbReference>
<dbReference type="PANTHER" id="PTHR36507:SF1">
    <property type="entry name" value="BLL1555 PROTEIN"/>
    <property type="match status" value="1"/>
</dbReference>
<reference evidence="12 13" key="1">
    <citation type="submission" date="2019-11" db="EMBL/GenBank/DDBJ databases">
        <title>Draft genome of Amycolatopsis RM579.</title>
        <authorList>
            <person name="Duangmal K."/>
            <person name="Mingma R."/>
        </authorList>
    </citation>
    <scope>NUCLEOTIDE SEQUENCE [LARGE SCALE GENOMIC DNA]</scope>
    <source>
        <strain evidence="12 13">RM579</strain>
    </source>
</reference>
<dbReference type="Proteomes" id="UP000440096">
    <property type="component" value="Unassembled WGS sequence"/>
</dbReference>
<feature type="binding site" evidence="7">
    <location>
        <position position="97"/>
    </location>
    <ligand>
        <name>Cu cation</name>
        <dbReference type="ChEBI" id="CHEBI:23378"/>
    </ligand>
</feature>
<feature type="transmembrane region" description="Helical" evidence="9">
    <location>
        <begin position="195"/>
        <end position="213"/>
    </location>
</feature>